<organism evidence="2 3">
    <name type="scientific">Synechocystis salina LEGE 00031</name>
    <dbReference type="NCBI Taxonomy" id="1828736"/>
    <lineage>
        <taxon>Bacteria</taxon>
        <taxon>Bacillati</taxon>
        <taxon>Cyanobacteriota</taxon>
        <taxon>Cyanophyceae</taxon>
        <taxon>Synechococcales</taxon>
        <taxon>Merismopediaceae</taxon>
        <taxon>Synechocystis</taxon>
    </lineage>
</organism>
<name>A0ABR9VWN5_9SYNC</name>
<feature type="region of interest" description="Disordered" evidence="1">
    <location>
        <begin position="51"/>
        <end position="102"/>
    </location>
</feature>
<reference evidence="2 3" key="1">
    <citation type="submission" date="2020-10" db="EMBL/GenBank/DDBJ databases">
        <authorList>
            <person name="Castelo-Branco R."/>
            <person name="Eusebio N."/>
            <person name="Adriana R."/>
            <person name="Vieira A."/>
            <person name="Brugerolle De Fraissinette N."/>
            <person name="Rezende De Castro R."/>
            <person name="Schneider M.P."/>
            <person name="Vasconcelos V."/>
            <person name="Leao P.N."/>
        </authorList>
    </citation>
    <scope>NUCLEOTIDE SEQUENCE [LARGE SCALE GENOMIC DNA]</scope>
    <source>
        <strain evidence="2 3">LEGE 00031</strain>
    </source>
</reference>
<gene>
    <name evidence="2" type="ORF">IQ217_18445</name>
</gene>
<sequence length="211" mass="23395">PAQPGPTEFGDSPTAMPVAKAGVPSDAPMVRRPQIVSIKSSALDEIVKDIDEDLDLLDEEDEDIDDLDDEDDEDDEFEDELEDFDEDQGEEDYVPTPVATKQTPTNTAELISILPLMEASMPKNCYLVVDRRGELIVRPLKEFSLDGALPPEEVQAKTLPVFDNHRVARRFSLKTQKVIRLPDASIVQKTAQALKSKGITRVFLGGQVYSL</sequence>
<evidence type="ECO:0000313" key="2">
    <source>
        <dbReference type="EMBL" id="MBE9255767.1"/>
    </source>
</evidence>
<proteinExistence type="predicted"/>
<feature type="compositionally biased region" description="Acidic residues" evidence="1">
    <location>
        <begin position="51"/>
        <end position="93"/>
    </location>
</feature>
<feature type="non-terminal residue" evidence="2">
    <location>
        <position position="1"/>
    </location>
</feature>
<dbReference type="Proteomes" id="UP000658720">
    <property type="component" value="Unassembled WGS sequence"/>
</dbReference>
<evidence type="ECO:0000256" key="1">
    <source>
        <dbReference type="SAM" id="MobiDB-lite"/>
    </source>
</evidence>
<dbReference type="EMBL" id="JADEVV010000093">
    <property type="protein sequence ID" value="MBE9255767.1"/>
    <property type="molecule type" value="Genomic_DNA"/>
</dbReference>
<keyword evidence="3" id="KW-1185">Reference proteome</keyword>
<protein>
    <submittedName>
        <fullName evidence="2">Helix-turn-helix domain-containing protein</fullName>
    </submittedName>
</protein>
<accession>A0ABR9VWN5</accession>
<evidence type="ECO:0000313" key="3">
    <source>
        <dbReference type="Proteomes" id="UP000658720"/>
    </source>
</evidence>
<comment type="caution">
    <text evidence="2">The sequence shown here is derived from an EMBL/GenBank/DDBJ whole genome shotgun (WGS) entry which is preliminary data.</text>
</comment>
<feature type="region of interest" description="Disordered" evidence="1">
    <location>
        <begin position="1"/>
        <end position="26"/>
    </location>
</feature>